<keyword evidence="2" id="KW-1185">Reference proteome</keyword>
<reference evidence="1 2" key="1">
    <citation type="submission" date="2016-10" db="EMBL/GenBank/DDBJ databases">
        <authorList>
            <person name="de Groot N.N."/>
        </authorList>
    </citation>
    <scope>NUCLEOTIDE SEQUENCE [LARGE SCALE GENOMIC DNA]</scope>
    <source>
        <strain evidence="1 2">ATCC BAA-466</strain>
    </source>
</reference>
<gene>
    <name evidence="1" type="ORF">SAMN05421791_102178</name>
</gene>
<dbReference type="Proteomes" id="UP000199708">
    <property type="component" value="Unassembled WGS sequence"/>
</dbReference>
<dbReference type="EMBL" id="FNCK01000002">
    <property type="protein sequence ID" value="SDG00679.1"/>
    <property type="molecule type" value="Genomic_DNA"/>
</dbReference>
<protein>
    <submittedName>
        <fullName evidence="1">Uncharacterized protein</fullName>
    </submittedName>
</protein>
<dbReference type="AlphaFoldDB" id="A0A1G7QS35"/>
<accession>A0A1G7QS35</accession>
<name>A0A1G7QS35_9LACT</name>
<dbReference type="STRING" id="120956.SAMN05421791_102178"/>
<organism evidence="1 2">
    <name type="scientific">Facklamia miroungae</name>
    <dbReference type="NCBI Taxonomy" id="120956"/>
    <lineage>
        <taxon>Bacteria</taxon>
        <taxon>Bacillati</taxon>
        <taxon>Bacillota</taxon>
        <taxon>Bacilli</taxon>
        <taxon>Lactobacillales</taxon>
        <taxon>Aerococcaceae</taxon>
        <taxon>Facklamia</taxon>
    </lineage>
</organism>
<evidence type="ECO:0000313" key="2">
    <source>
        <dbReference type="Proteomes" id="UP000199708"/>
    </source>
</evidence>
<sequence length="59" mass="6612">MAGAITLDKLERILKNAGFTSIDIERAVVSDQYANKWGINDVDLKHYLRSSTITAYKPV</sequence>
<evidence type="ECO:0000313" key="1">
    <source>
        <dbReference type="EMBL" id="SDG00679.1"/>
    </source>
</evidence>
<proteinExistence type="predicted"/>